<evidence type="ECO:0000256" key="7">
    <source>
        <dbReference type="ARBA" id="ARBA00048539"/>
    </source>
</evidence>
<evidence type="ECO:0000313" key="11">
    <source>
        <dbReference type="Proteomes" id="UP001164748"/>
    </source>
</evidence>
<dbReference type="SUPFAM" id="SSF82829">
    <property type="entry name" value="MesJ substrate recognition domain-like"/>
    <property type="match status" value="1"/>
</dbReference>
<dbReference type="Proteomes" id="UP001164748">
    <property type="component" value="Chromosome"/>
</dbReference>
<comment type="function">
    <text evidence="8">Ligates lysine onto the cytidine present at position 34 of the AUA codon-specific tRNA(Ile) that contains the anticodon CAU, in an ATP-dependent manner. Cytidine is converted to lysidine, thus changing the amino acid specificity of the tRNA from methionine to isoleucine.</text>
</comment>
<evidence type="ECO:0000256" key="8">
    <source>
        <dbReference type="HAMAP-Rule" id="MF_01161"/>
    </source>
</evidence>
<dbReference type="Gene3D" id="3.40.50.620">
    <property type="entry name" value="HUPs"/>
    <property type="match status" value="1"/>
</dbReference>
<dbReference type="GO" id="GO:0032267">
    <property type="term" value="F:tRNA(Ile)-lysidine synthase activity"/>
    <property type="evidence" value="ECO:0007669"/>
    <property type="project" value="UniProtKB-EC"/>
</dbReference>
<comment type="domain">
    <text evidence="8">The N-terminal region contains the highly conserved SGGXDS motif, predicted to be a P-loop motif involved in ATP binding.</text>
</comment>
<dbReference type="Pfam" id="PF09179">
    <property type="entry name" value="TilS"/>
    <property type="match status" value="1"/>
</dbReference>
<dbReference type="InterPro" id="IPR011063">
    <property type="entry name" value="TilS/TtcA_N"/>
</dbReference>
<proteinExistence type="inferred from homology"/>
<dbReference type="NCBIfam" id="TIGR02433">
    <property type="entry name" value="lysidine_TilS_C"/>
    <property type="match status" value="1"/>
</dbReference>
<dbReference type="RefSeq" id="WP_269579466.1">
    <property type="nucleotide sequence ID" value="NZ_CP114588.1"/>
</dbReference>
<evidence type="ECO:0000259" key="9">
    <source>
        <dbReference type="SMART" id="SM00977"/>
    </source>
</evidence>
<dbReference type="Pfam" id="PF01171">
    <property type="entry name" value="ATP_bind_3"/>
    <property type="match status" value="1"/>
</dbReference>
<evidence type="ECO:0000256" key="1">
    <source>
        <dbReference type="ARBA" id="ARBA00004496"/>
    </source>
</evidence>
<dbReference type="GO" id="GO:0006400">
    <property type="term" value="P:tRNA modification"/>
    <property type="evidence" value="ECO:0007669"/>
    <property type="project" value="UniProtKB-UniRule"/>
</dbReference>
<dbReference type="CDD" id="cd01992">
    <property type="entry name" value="TilS_N"/>
    <property type="match status" value="1"/>
</dbReference>
<evidence type="ECO:0000256" key="4">
    <source>
        <dbReference type="ARBA" id="ARBA00022694"/>
    </source>
</evidence>
<dbReference type="SUPFAM" id="SSF52402">
    <property type="entry name" value="Adenine nucleotide alpha hydrolases-like"/>
    <property type="match status" value="1"/>
</dbReference>
<protein>
    <recommendedName>
        <fullName evidence="8">tRNA(Ile)-lysidine synthase</fullName>
        <ecNumber evidence="8">6.3.4.19</ecNumber>
    </recommendedName>
    <alternativeName>
        <fullName evidence="8">tRNA(Ile)-2-lysyl-cytidine synthase</fullName>
    </alternativeName>
    <alternativeName>
        <fullName evidence="8">tRNA(Ile)-lysidine synthetase</fullName>
    </alternativeName>
</protein>
<feature type="binding site" evidence="8">
    <location>
        <begin position="25"/>
        <end position="30"/>
    </location>
    <ligand>
        <name>ATP</name>
        <dbReference type="ChEBI" id="CHEBI:30616"/>
    </ligand>
</feature>
<comment type="catalytic activity">
    <reaction evidence="7 8">
        <text>cytidine(34) in tRNA(Ile2) + L-lysine + ATP = lysidine(34) in tRNA(Ile2) + AMP + diphosphate + H(+)</text>
        <dbReference type="Rhea" id="RHEA:43744"/>
        <dbReference type="Rhea" id="RHEA-COMP:10625"/>
        <dbReference type="Rhea" id="RHEA-COMP:10670"/>
        <dbReference type="ChEBI" id="CHEBI:15378"/>
        <dbReference type="ChEBI" id="CHEBI:30616"/>
        <dbReference type="ChEBI" id="CHEBI:32551"/>
        <dbReference type="ChEBI" id="CHEBI:33019"/>
        <dbReference type="ChEBI" id="CHEBI:82748"/>
        <dbReference type="ChEBI" id="CHEBI:83665"/>
        <dbReference type="ChEBI" id="CHEBI:456215"/>
        <dbReference type="EC" id="6.3.4.19"/>
    </reaction>
</comment>
<dbReference type="EMBL" id="CP114588">
    <property type="protein sequence ID" value="WBA09239.1"/>
    <property type="molecule type" value="Genomic_DNA"/>
</dbReference>
<name>A0AA47LRU7_9GAMM</name>
<dbReference type="SMART" id="SM00977">
    <property type="entry name" value="TilS_C"/>
    <property type="match status" value="1"/>
</dbReference>
<dbReference type="PANTHER" id="PTHR43033">
    <property type="entry name" value="TRNA(ILE)-LYSIDINE SYNTHASE-RELATED"/>
    <property type="match status" value="1"/>
</dbReference>
<dbReference type="InterPro" id="IPR014729">
    <property type="entry name" value="Rossmann-like_a/b/a_fold"/>
</dbReference>
<comment type="subcellular location">
    <subcellularLocation>
        <location evidence="1 8">Cytoplasm</location>
    </subcellularLocation>
</comment>
<dbReference type="InterPro" id="IPR012795">
    <property type="entry name" value="tRNA_Ile_lys_synt_N"/>
</dbReference>
<dbReference type="GO" id="GO:0005524">
    <property type="term" value="F:ATP binding"/>
    <property type="evidence" value="ECO:0007669"/>
    <property type="project" value="UniProtKB-UniRule"/>
</dbReference>
<dbReference type="Gene3D" id="1.20.59.20">
    <property type="match status" value="1"/>
</dbReference>
<dbReference type="AlphaFoldDB" id="A0AA47LRU7"/>
<evidence type="ECO:0000256" key="6">
    <source>
        <dbReference type="ARBA" id="ARBA00022840"/>
    </source>
</evidence>
<sequence>MLYHQLSDTLAPLTSAPRQVVLALSGGLDSRVLLELLTQYRDQHPQHDYLVVHVHHGLHPDADKWAEQCQMWADNAGFRCCIERVSLDTSLSVEHAARQARYQAIAHLLEPDGLVLTAQHSDDQVETFFLALKRGSGLEGLAGMPAVRPLGQGYLVRPLLTQSRASLEVYARQHQLDWVDDPSNQDTRFDRNFLRHQWLPQADARWPGFRKAVERTQRLCGEQASLLARLIEPMVTQAETEAGSLAITALPQDDLALTQAMLRHWLKRHSITLTQAQLQALLSDVINAKPDANPSLSVGAVSIRRFQQQLYIVMPYADLSQWQGTLTSEKPLALPDGLGTLYLLPYSSTAQGLALGDLASQVLHVHFNPRGLSIHPAGRQGRRKLKKLYQEAGIPSWLRRRQPIICDGETVVAIADRYVSQTASGKHWRLVWQHEP</sequence>
<dbReference type="GO" id="GO:0005737">
    <property type="term" value="C:cytoplasm"/>
    <property type="evidence" value="ECO:0007669"/>
    <property type="project" value="UniProtKB-SubCell"/>
</dbReference>
<reference evidence="10" key="1">
    <citation type="submission" date="2022-09" db="EMBL/GenBank/DDBJ databases">
        <authorList>
            <person name="Li Z.-J."/>
        </authorList>
    </citation>
    <scope>NUCLEOTIDE SEQUENCE</scope>
    <source>
        <strain evidence="10">TGB11</strain>
    </source>
</reference>
<dbReference type="HAMAP" id="MF_01161">
    <property type="entry name" value="tRNA_Ile_lys_synt"/>
    <property type="match status" value="1"/>
</dbReference>
<dbReference type="EC" id="6.3.4.19" evidence="8"/>
<evidence type="ECO:0000313" key="10">
    <source>
        <dbReference type="EMBL" id="WBA09239.1"/>
    </source>
</evidence>
<dbReference type="InterPro" id="IPR015262">
    <property type="entry name" value="tRNA_Ile_lys_synt_subst-bd"/>
</dbReference>
<keyword evidence="5 8" id="KW-0547">Nucleotide-binding</keyword>
<dbReference type="NCBIfam" id="TIGR02432">
    <property type="entry name" value="lysidine_TilS_N"/>
    <property type="match status" value="1"/>
</dbReference>
<keyword evidence="4 8" id="KW-0819">tRNA processing</keyword>
<keyword evidence="3 8" id="KW-0436">Ligase</keyword>
<evidence type="ECO:0000256" key="2">
    <source>
        <dbReference type="ARBA" id="ARBA00022490"/>
    </source>
</evidence>
<feature type="domain" description="Lysidine-tRNA(Ile) synthetase C-terminal" evidence="9">
    <location>
        <begin position="363"/>
        <end position="432"/>
    </location>
</feature>
<evidence type="ECO:0000256" key="3">
    <source>
        <dbReference type="ARBA" id="ARBA00022598"/>
    </source>
</evidence>
<accession>A0AA47LRU7</accession>
<dbReference type="PANTHER" id="PTHR43033:SF1">
    <property type="entry name" value="TRNA(ILE)-LYSIDINE SYNTHASE-RELATED"/>
    <property type="match status" value="1"/>
</dbReference>
<organism evidence="10 11">
    <name type="scientific">Salinivibrio kushneri</name>
    <dbReference type="NCBI Taxonomy" id="1908198"/>
    <lineage>
        <taxon>Bacteria</taxon>
        <taxon>Pseudomonadati</taxon>
        <taxon>Pseudomonadota</taxon>
        <taxon>Gammaproteobacteria</taxon>
        <taxon>Vibrionales</taxon>
        <taxon>Vibrionaceae</taxon>
        <taxon>Salinivibrio</taxon>
    </lineage>
</organism>
<dbReference type="InterPro" id="IPR012796">
    <property type="entry name" value="Lysidine-tRNA-synth_C"/>
</dbReference>
<keyword evidence="2 8" id="KW-0963">Cytoplasm</keyword>
<gene>
    <name evidence="8 10" type="primary">tilS</name>
    <name evidence="10" type="ORF">N8M53_03190</name>
</gene>
<keyword evidence="6 8" id="KW-0067">ATP-binding</keyword>
<dbReference type="Pfam" id="PF11734">
    <property type="entry name" value="TilS_C"/>
    <property type="match status" value="1"/>
</dbReference>
<evidence type="ECO:0000256" key="5">
    <source>
        <dbReference type="ARBA" id="ARBA00022741"/>
    </source>
</evidence>
<dbReference type="SUPFAM" id="SSF56037">
    <property type="entry name" value="PheT/TilS domain"/>
    <property type="match status" value="1"/>
</dbReference>
<dbReference type="InterPro" id="IPR012094">
    <property type="entry name" value="tRNA_Ile_lys_synt"/>
</dbReference>
<comment type="similarity">
    <text evidence="8">Belongs to the tRNA(Ile)-lysidine synthase family.</text>
</comment>